<evidence type="ECO:0000256" key="3">
    <source>
        <dbReference type="ARBA" id="ARBA00016612"/>
    </source>
</evidence>
<dbReference type="InterPro" id="IPR039428">
    <property type="entry name" value="NUOK/Mnh_C1-like"/>
</dbReference>
<feature type="transmembrane region" description="Helical" evidence="10">
    <location>
        <begin position="27"/>
        <end position="46"/>
    </location>
</feature>
<evidence type="ECO:0000256" key="6">
    <source>
        <dbReference type="ARBA" id="ARBA00022989"/>
    </source>
</evidence>
<keyword evidence="4 10" id="KW-0812">Transmembrane</keyword>
<proteinExistence type="inferred from homology"/>
<gene>
    <name evidence="11" type="primary">ND4L</name>
</gene>
<evidence type="ECO:0000256" key="1">
    <source>
        <dbReference type="ARBA" id="ARBA00004141"/>
    </source>
</evidence>
<keyword evidence="5" id="KW-1278">Translocase</keyword>
<organism evidence="11">
    <name type="scientific">Histampica haimaensis</name>
    <dbReference type="NCBI Taxonomy" id="2839059"/>
    <lineage>
        <taxon>Eukaryota</taxon>
        <taxon>Metazoa</taxon>
        <taxon>Echinodermata</taxon>
        <taxon>Eleutherozoa</taxon>
        <taxon>Asterozoa</taxon>
        <taxon>Ophiuroidea</taxon>
        <taxon>Myophiuroidea</taxon>
        <taxon>Metophiurida</taxon>
        <taxon>Ophintegrida</taxon>
        <taxon>Amphilepidida</taxon>
        <taxon>Ophiurina</taxon>
        <taxon>Gnathophiurina</taxon>
        <taxon>Ophiactoidea</taxon>
        <taxon>Ophiactidae</taxon>
        <taxon>Histampica</taxon>
    </lineage>
</organism>
<evidence type="ECO:0000256" key="2">
    <source>
        <dbReference type="ARBA" id="ARBA00010519"/>
    </source>
</evidence>
<comment type="subcellular location">
    <subcellularLocation>
        <location evidence="1">Membrane</location>
        <topology evidence="1">Multi-pass membrane protein</topology>
    </subcellularLocation>
</comment>
<evidence type="ECO:0000256" key="4">
    <source>
        <dbReference type="ARBA" id="ARBA00022692"/>
    </source>
</evidence>
<keyword evidence="7" id="KW-0520">NAD</keyword>
<protein>
    <recommendedName>
        <fullName evidence="3">NADH-ubiquinone oxidoreductase chain 4L</fullName>
    </recommendedName>
    <alternativeName>
        <fullName evidence="9">NADH dehydrogenase subunit 4L</fullName>
    </alternativeName>
</protein>
<sequence>MNFFFLIFLTFFCGLFSVVFNNKFFLSLLISLEIILINLMAFVFYLNIIQSDVSTLIFAPYILTFSAIEASIGISLMTLLSRNSNTNNLNLLNVLKS</sequence>
<evidence type="ECO:0000256" key="8">
    <source>
        <dbReference type="ARBA" id="ARBA00023136"/>
    </source>
</evidence>
<evidence type="ECO:0000256" key="9">
    <source>
        <dbReference type="ARBA" id="ARBA00031586"/>
    </source>
</evidence>
<evidence type="ECO:0000256" key="10">
    <source>
        <dbReference type="SAM" id="Phobius"/>
    </source>
</evidence>
<feature type="transmembrane region" description="Helical" evidence="10">
    <location>
        <begin position="58"/>
        <end position="80"/>
    </location>
</feature>
<dbReference type="GO" id="GO:0016020">
    <property type="term" value="C:membrane"/>
    <property type="evidence" value="ECO:0007669"/>
    <property type="project" value="UniProtKB-SubCell"/>
</dbReference>
<evidence type="ECO:0000313" key="11">
    <source>
        <dbReference type="EMBL" id="UDD74668.1"/>
    </source>
</evidence>
<dbReference type="Pfam" id="PF00420">
    <property type="entry name" value="Oxidored_q2"/>
    <property type="match status" value="1"/>
</dbReference>
<reference evidence="11" key="1">
    <citation type="submission" date="2021-06" db="EMBL/GenBank/DDBJ databases">
        <authorList>
            <person name="Li Q."/>
        </authorList>
    </citation>
    <scope>NUCLEOTIDE SEQUENCE</scope>
</reference>
<accession>A0A8K1K6H2</accession>
<comment type="similarity">
    <text evidence="2">Belongs to the complex I subunit 4L family.</text>
</comment>
<dbReference type="AlphaFoldDB" id="A0A8K1K6H2"/>
<keyword evidence="8 10" id="KW-0472">Membrane</keyword>
<keyword evidence="11" id="KW-0496">Mitochondrion</keyword>
<dbReference type="Gene3D" id="1.10.287.3510">
    <property type="match status" value="1"/>
</dbReference>
<keyword evidence="6 10" id="KW-1133">Transmembrane helix</keyword>
<evidence type="ECO:0000256" key="7">
    <source>
        <dbReference type="ARBA" id="ARBA00023027"/>
    </source>
</evidence>
<name>A0A8K1K6H2_9ECHI</name>
<geneLocation type="mitochondrion" evidence="11"/>
<evidence type="ECO:0000256" key="5">
    <source>
        <dbReference type="ARBA" id="ARBA00022967"/>
    </source>
</evidence>
<dbReference type="EMBL" id="MZ442339">
    <property type="protein sequence ID" value="UDD74668.1"/>
    <property type="molecule type" value="Genomic_DNA"/>
</dbReference>